<keyword evidence="5" id="KW-0503">Monooxygenase</keyword>
<dbReference type="InterPro" id="IPR036188">
    <property type="entry name" value="FAD/NAD-bd_sf"/>
</dbReference>
<evidence type="ECO:0000256" key="3">
    <source>
        <dbReference type="ARBA" id="ARBA00022827"/>
    </source>
</evidence>
<sequence>MTDPEETPVLIVGGGPAGLTTALELARRGIDGIVIDRRDFTTHFPRAHLLNVRTMETFTDVGIADRIYAEGPPEDQWHRVAWYTSLAGPTPLHGRRIGYLPAWGGGAVDRERYAQASPRRFGNLPQLRVDTLLWEQADKAWPGKVRPKTELVDLAVTDDGVTATVRDLVADRTYRIRARYLVGADGGRTCPGLLSVQVSGPRALVDIVSVFFSADLSAHADPEALLTYLIQPQGEGGPVGGLLALGPGRWGAQSPQWSMGMHLHPEDPIGRDPEALTQRVRDLLGLPELELTVHAISHWQYEGVVADRFRVGPVFLAGDAAHRHPPTGGLGLNTAVGDAANLGWKLAAVLKGQAGDELLDSYEPERRQIAIRNVEHSLRNAGRHAPIGFAMGLGKGKSVEEGWAEIGVWASDTEEGARRRAAVDAAVAHNAEDYSQLGIEAGFFYEVGALIGDGTVPPAGHDTATGFTPSARPGHHVPHVWLRTATGEQVSSSDLVAAEGLTLFTDAGAAEDWRAAAAGTTGCPVTVVAVGGSELADPANEWAEVAGLAAGGALLVRPDRHVAWRAPQAPADREAELGRVLWTLLHESPTLPDGDPLAGLKGIAEAGEALRVGRAREARLFTVAD</sequence>
<dbReference type="PANTHER" id="PTHR43004:SF19">
    <property type="entry name" value="BINDING MONOOXYGENASE, PUTATIVE (JCVI)-RELATED"/>
    <property type="match status" value="1"/>
</dbReference>
<feature type="domain" description="FAD-binding" evidence="4">
    <location>
        <begin position="6"/>
        <end position="376"/>
    </location>
</feature>
<keyword evidence="3" id="KW-0274">FAD</keyword>
<accession>A0ABP8X9J5</accession>
<dbReference type="RefSeq" id="WP_345382711.1">
    <property type="nucleotide sequence ID" value="NZ_BAABIC010000016.1"/>
</dbReference>
<dbReference type="Pfam" id="PF01494">
    <property type="entry name" value="FAD_binding_3"/>
    <property type="match status" value="1"/>
</dbReference>
<dbReference type="Gene3D" id="3.40.30.120">
    <property type="match status" value="1"/>
</dbReference>
<keyword evidence="5" id="KW-0560">Oxidoreductase</keyword>
<organism evidence="5 6">
    <name type="scientific">Pseudonocardia yuanmonensis</name>
    <dbReference type="NCBI Taxonomy" id="1095914"/>
    <lineage>
        <taxon>Bacteria</taxon>
        <taxon>Bacillati</taxon>
        <taxon>Actinomycetota</taxon>
        <taxon>Actinomycetes</taxon>
        <taxon>Pseudonocardiales</taxon>
        <taxon>Pseudonocardiaceae</taxon>
        <taxon>Pseudonocardia</taxon>
    </lineage>
</organism>
<dbReference type="Proteomes" id="UP001500325">
    <property type="component" value="Unassembled WGS sequence"/>
</dbReference>
<proteinExistence type="predicted"/>
<dbReference type="InterPro" id="IPR050641">
    <property type="entry name" value="RIFMO-like"/>
</dbReference>
<dbReference type="SUPFAM" id="SSF51905">
    <property type="entry name" value="FAD/NAD(P)-binding domain"/>
    <property type="match status" value="1"/>
</dbReference>
<dbReference type="GO" id="GO:0004497">
    <property type="term" value="F:monooxygenase activity"/>
    <property type="evidence" value="ECO:0007669"/>
    <property type="project" value="UniProtKB-KW"/>
</dbReference>
<dbReference type="PANTHER" id="PTHR43004">
    <property type="entry name" value="TRK SYSTEM POTASSIUM UPTAKE PROTEIN"/>
    <property type="match status" value="1"/>
</dbReference>
<gene>
    <name evidence="5" type="ORF">GCM10023215_44960</name>
</gene>
<dbReference type="Gene3D" id="3.50.50.60">
    <property type="entry name" value="FAD/NAD(P)-binding domain"/>
    <property type="match status" value="1"/>
</dbReference>
<dbReference type="PRINTS" id="PR00420">
    <property type="entry name" value="RNGMNOXGNASE"/>
</dbReference>
<comment type="caution">
    <text evidence="5">The sequence shown here is derived from an EMBL/GenBank/DDBJ whole genome shotgun (WGS) entry which is preliminary data.</text>
</comment>
<evidence type="ECO:0000259" key="4">
    <source>
        <dbReference type="Pfam" id="PF01494"/>
    </source>
</evidence>
<dbReference type="Pfam" id="PF21274">
    <property type="entry name" value="Rng_hyd_C"/>
    <property type="match status" value="1"/>
</dbReference>
<dbReference type="EMBL" id="BAABIC010000016">
    <property type="protein sequence ID" value="GAA4701104.1"/>
    <property type="molecule type" value="Genomic_DNA"/>
</dbReference>
<evidence type="ECO:0000256" key="1">
    <source>
        <dbReference type="ARBA" id="ARBA00001974"/>
    </source>
</evidence>
<name>A0ABP8X9J5_9PSEU</name>
<dbReference type="Gene3D" id="3.30.9.10">
    <property type="entry name" value="D-Amino Acid Oxidase, subunit A, domain 2"/>
    <property type="match status" value="1"/>
</dbReference>
<evidence type="ECO:0000256" key="2">
    <source>
        <dbReference type="ARBA" id="ARBA00022630"/>
    </source>
</evidence>
<evidence type="ECO:0000313" key="5">
    <source>
        <dbReference type="EMBL" id="GAA4701104.1"/>
    </source>
</evidence>
<keyword evidence="2" id="KW-0285">Flavoprotein</keyword>
<reference evidence="6" key="1">
    <citation type="journal article" date="2019" name="Int. J. Syst. Evol. Microbiol.">
        <title>The Global Catalogue of Microorganisms (GCM) 10K type strain sequencing project: providing services to taxonomists for standard genome sequencing and annotation.</title>
        <authorList>
            <consortium name="The Broad Institute Genomics Platform"/>
            <consortium name="The Broad Institute Genome Sequencing Center for Infectious Disease"/>
            <person name="Wu L."/>
            <person name="Ma J."/>
        </authorList>
    </citation>
    <scope>NUCLEOTIDE SEQUENCE [LARGE SCALE GENOMIC DNA]</scope>
    <source>
        <strain evidence="6">JCM 18055</strain>
    </source>
</reference>
<dbReference type="InterPro" id="IPR002938">
    <property type="entry name" value="FAD-bd"/>
</dbReference>
<comment type="cofactor">
    <cofactor evidence="1">
        <name>FAD</name>
        <dbReference type="ChEBI" id="CHEBI:57692"/>
    </cofactor>
</comment>
<evidence type="ECO:0000313" key="6">
    <source>
        <dbReference type="Proteomes" id="UP001500325"/>
    </source>
</evidence>
<protein>
    <submittedName>
        <fullName evidence="5">FAD-dependent monooxygenase</fullName>
    </submittedName>
</protein>
<keyword evidence="6" id="KW-1185">Reference proteome</keyword>